<reference evidence="2" key="2">
    <citation type="submission" date="2022-01" db="EMBL/GenBank/DDBJ databases">
        <authorList>
            <person name="Yamashiro T."/>
            <person name="Shiraishi A."/>
            <person name="Satake H."/>
            <person name="Nakayama K."/>
        </authorList>
    </citation>
    <scope>NUCLEOTIDE SEQUENCE</scope>
</reference>
<dbReference type="Proteomes" id="UP001151760">
    <property type="component" value="Unassembled WGS sequence"/>
</dbReference>
<evidence type="ECO:0000313" key="2">
    <source>
        <dbReference type="EMBL" id="GJT59659.1"/>
    </source>
</evidence>
<feature type="compositionally biased region" description="Basic and acidic residues" evidence="1">
    <location>
        <begin position="133"/>
        <end position="144"/>
    </location>
</feature>
<accession>A0ABQ5F9H9</accession>
<keyword evidence="3" id="KW-1185">Reference proteome</keyword>
<evidence type="ECO:0000313" key="3">
    <source>
        <dbReference type="Proteomes" id="UP001151760"/>
    </source>
</evidence>
<comment type="caution">
    <text evidence="2">The sequence shown here is derived from an EMBL/GenBank/DDBJ whole genome shotgun (WGS) entry which is preliminary data.</text>
</comment>
<proteinExistence type="predicted"/>
<reference evidence="2" key="1">
    <citation type="journal article" date="2022" name="Int. J. Mol. Sci.">
        <title>Draft Genome of Tanacetum Coccineum: Genomic Comparison of Closely Related Tanacetum-Family Plants.</title>
        <authorList>
            <person name="Yamashiro T."/>
            <person name="Shiraishi A."/>
            <person name="Nakayama K."/>
            <person name="Satake H."/>
        </authorList>
    </citation>
    <scope>NUCLEOTIDE SEQUENCE</scope>
</reference>
<name>A0ABQ5F9H9_9ASTR</name>
<gene>
    <name evidence="2" type="ORF">Tco_1003192</name>
</gene>
<sequence>MVNDGSATTPITCFSEQAHTMTRNVNEVVAKLSDKNPYILPPNLQQLEGTTHIFQFHFDFMTSSRRPDFVLDRVFPTTILSLPLPESVEVPPESSTVPDIQKTPTLIQTPTSQIITPPPPVTETNIETPLSKDPADKKNTDSKVARTSTKKVPFHDKPDTSSSLLDQSGNTFCMILASESIKNKRMMQESSECMTDSEF</sequence>
<protein>
    <submittedName>
        <fullName evidence="2">Uncharacterized protein</fullName>
    </submittedName>
</protein>
<organism evidence="2 3">
    <name type="scientific">Tanacetum coccineum</name>
    <dbReference type="NCBI Taxonomy" id="301880"/>
    <lineage>
        <taxon>Eukaryota</taxon>
        <taxon>Viridiplantae</taxon>
        <taxon>Streptophyta</taxon>
        <taxon>Embryophyta</taxon>
        <taxon>Tracheophyta</taxon>
        <taxon>Spermatophyta</taxon>
        <taxon>Magnoliopsida</taxon>
        <taxon>eudicotyledons</taxon>
        <taxon>Gunneridae</taxon>
        <taxon>Pentapetalae</taxon>
        <taxon>asterids</taxon>
        <taxon>campanulids</taxon>
        <taxon>Asterales</taxon>
        <taxon>Asteraceae</taxon>
        <taxon>Asteroideae</taxon>
        <taxon>Anthemideae</taxon>
        <taxon>Anthemidinae</taxon>
        <taxon>Tanacetum</taxon>
    </lineage>
</organism>
<feature type="region of interest" description="Disordered" evidence="1">
    <location>
        <begin position="110"/>
        <end position="163"/>
    </location>
</feature>
<dbReference type="EMBL" id="BQNB010017129">
    <property type="protein sequence ID" value="GJT59659.1"/>
    <property type="molecule type" value="Genomic_DNA"/>
</dbReference>
<evidence type="ECO:0000256" key="1">
    <source>
        <dbReference type="SAM" id="MobiDB-lite"/>
    </source>
</evidence>